<organism evidence="2 3">
    <name type="scientific">Microlunatus endophyticus</name>
    <dbReference type="NCBI Taxonomy" id="1716077"/>
    <lineage>
        <taxon>Bacteria</taxon>
        <taxon>Bacillati</taxon>
        <taxon>Actinomycetota</taxon>
        <taxon>Actinomycetes</taxon>
        <taxon>Propionibacteriales</taxon>
        <taxon>Propionibacteriaceae</taxon>
        <taxon>Microlunatus</taxon>
    </lineage>
</organism>
<feature type="transmembrane region" description="Helical" evidence="1">
    <location>
        <begin position="75"/>
        <end position="94"/>
    </location>
</feature>
<feature type="transmembrane region" description="Helical" evidence="1">
    <location>
        <begin position="53"/>
        <end position="70"/>
    </location>
</feature>
<reference evidence="2" key="2">
    <citation type="submission" date="2020-09" db="EMBL/GenBank/DDBJ databases">
        <authorList>
            <person name="Sun Q."/>
            <person name="Zhou Y."/>
        </authorList>
    </citation>
    <scope>NUCLEOTIDE SEQUENCE</scope>
    <source>
        <strain evidence="2">CGMCC 4.7306</strain>
    </source>
</reference>
<sequence length="126" mass="13238">MSQKEQAETSLREVRELTLRTRLASRTNATGFPMVGWGITWIFGVTAAGPASFEHGVLFLGGLAMCLYAIATKDIVYAVVSGFGIVMAGVQAALGTTTPPLWFGVTAGVPLLALGLQRVFRGGGHV</sequence>
<evidence type="ECO:0000313" key="3">
    <source>
        <dbReference type="Proteomes" id="UP000613840"/>
    </source>
</evidence>
<comment type="caution">
    <text evidence="2">The sequence shown here is derived from an EMBL/GenBank/DDBJ whole genome shotgun (WGS) entry which is preliminary data.</text>
</comment>
<gene>
    <name evidence="2" type="ORF">GCM10011575_08950</name>
</gene>
<protein>
    <submittedName>
        <fullName evidence="2">Uncharacterized protein</fullName>
    </submittedName>
</protein>
<reference evidence="2" key="1">
    <citation type="journal article" date="2014" name="Int. J. Syst. Evol. Microbiol.">
        <title>Complete genome sequence of Corynebacterium casei LMG S-19264T (=DSM 44701T), isolated from a smear-ripened cheese.</title>
        <authorList>
            <consortium name="US DOE Joint Genome Institute (JGI-PGF)"/>
            <person name="Walter F."/>
            <person name="Albersmeier A."/>
            <person name="Kalinowski J."/>
            <person name="Ruckert C."/>
        </authorList>
    </citation>
    <scope>NUCLEOTIDE SEQUENCE</scope>
    <source>
        <strain evidence="2">CGMCC 4.7306</strain>
    </source>
</reference>
<name>A0A917S2B7_9ACTN</name>
<evidence type="ECO:0000256" key="1">
    <source>
        <dbReference type="SAM" id="Phobius"/>
    </source>
</evidence>
<feature type="transmembrane region" description="Helical" evidence="1">
    <location>
        <begin position="29"/>
        <end position="47"/>
    </location>
</feature>
<accession>A0A917S2B7</accession>
<dbReference type="RefSeq" id="WP_188893983.1">
    <property type="nucleotide sequence ID" value="NZ_BMMZ01000002.1"/>
</dbReference>
<keyword evidence="3" id="KW-1185">Reference proteome</keyword>
<keyword evidence="1" id="KW-0812">Transmembrane</keyword>
<evidence type="ECO:0000313" key="2">
    <source>
        <dbReference type="EMBL" id="GGL52777.1"/>
    </source>
</evidence>
<keyword evidence="1" id="KW-0472">Membrane</keyword>
<proteinExistence type="predicted"/>
<keyword evidence="1" id="KW-1133">Transmembrane helix</keyword>
<feature type="transmembrane region" description="Helical" evidence="1">
    <location>
        <begin position="100"/>
        <end position="120"/>
    </location>
</feature>
<dbReference type="AlphaFoldDB" id="A0A917S2B7"/>
<dbReference type="Proteomes" id="UP000613840">
    <property type="component" value="Unassembled WGS sequence"/>
</dbReference>
<dbReference type="EMBL" id="BMMZ01000002">
    <property type="protein sequence ID" value="GGL52777.1"/>
    <property type="molecule type" value="Genomic_DNA"/>
</dbReference>